<dbReference type="Proteomes" id="UP000054023">
    <property type="component" value="Unassembled WGS sequence"/>
</dbReference>
<proteinExistence type="predicted"/>
<gene>
    <name evidence="3" type="ORF">AVL63_10010</name>
    <name evidence="4" type="ORF">HNR24_002414</name>
</gene>
<feature type="region of interest" description="Disordered" evidence="1">
    <location>
        <begin position="103"/>
        <end position="123"/>
    </location>
</feature>
<accession>A0A0W8IL09</accession>
<feature type="compositionally biased region" description="Low complexity" evidence="1">
    <location>
        <begin position="103"/>
        <end position="114"/>
    </location>
</feature>
<dbReference type="InterPro" id="IPR032830">
    <property type="entry name" value="XPB/Ssl2_N"/>
</dbReference>
<keyword evidence="5" id="KW-1185">Reference proteome</keyword>
<reference evidence="3" key="2">
    <citation type="submission" date="2015-12" db="EMBL/GenBank/DDBJ databases">
        <authorList>
            <person name="Shamseldin A."/>
            <person name="Moawad H."/>
            <person name="Abd El-Rahim W.M."/>
            <person name="Sadowsky M.J."/>
        </authorList>
    </citation>
    <scope>NUCLEOTIDE SEQUENCE [LARGE SCALE GENOMIC DNA]</scope>
    <source>
        <strain evidence="3">CD08_7</strain>
    </source>
</reference>
<dbReference type="RefSeq" id="WP_058887635.1">
    <property type="nucleotide sequence ID" value="NZ_BAAAKT010000001.1"/>
</dbReference>
<feature type="region of interest" description="Disordered" evidence="1">
    <location>
        <begin position="612"/>
        <end position="661"/>
    </location>
</feature>
<dbReference type="Proteomes" id="UP000546252">
    <property type="component" value="Unassembled WGS sequence"/>
</dbReference>
<dbReference type="STRING" id="317018.AVL63_10010"/>
<evidence type="ECO:0000256" key="1">
    <source>
        <dbReference type="SAM" id="MobiDB-lite"/>
    </source>
</evidence>
<evidence type="ECO:0000313" key="5">
    <source>
        <dbReference type="Proteomes" id="UP000054023"/>
    </source>
</evidence>
<sequence>MSLLSLEALLERLETWDQDRLAALLRLRPDLLQPSPGDLTTLSVRAGSESSIRQHLQRLDAPTLRAATELSRAATQSGPEAEVDPAERAALDAAGLFFDEPAASEGAGESAGHSVPHASESAEVATPARVPHIIDSLLAHLPQLTDSLVAQSPAAPTPAGSSTGVSAAVLENASLAAISELLDDVAELLSLLADSPAATLRTGGVGMRELRRIAAASARWGAPSSGQRGRPSSSLGAGAGSDAGVGEIGWLLELLAASGLIELTDAQAWSPTRLAEQFSAAARHHQHQLLVSGWLLAPRAPMLLRGPHPTSRIAPTLGLDRQRGDAERLRRTLLSTAGTLSAEAADPGAVLYALNLPEDDLPGPDALSGALPQRLQWERPLMSARVAHLMPWLVREAERLGLFAVGALSLAGAALLKGAAADGSAEGAAPEAPAPRPPMTGSDWRAGLSSLAEQLASAMPAQVDTILLQSDLTAIATGALSPASAAALADFGEREGHGSVPTFRFSPDSLHRGLGRGWTEAEILDWLQTHSLTDVPAPLRTQIQDAARTWRGVLIGEAGAWLRVSDPAQREALLEDPVLRDLGLRVISEDTMICRASPAALHKALQEAGFNTARETPTDPGPTRGGSPAASAQHTASWSLEASPWEHSPVHSSSAEPGQVDESLVHSTAAALLKAGRAAPSSSASAAAQDVIGVLRSALAARREVRLTRVSPQGSTHRLTGVPTGMNAGRVRIRVREDDGEATVMLHRIAAVEETSAATAAEHRSTSEESNG</sequence>
<dbReference type="OrthoDB" id="3415124at2"/>
<evidence type="ECO:0000313" key="4">
    <source>
        <dbReference type="EMBL" id="MBA8922481.1"/>
    </source>
</evidence>
<evidence type="ECO:0000313" key="3">
    <source>
        <dbReference type="EMBL" id="KUG60661.1"/>
    </source>
</evidence>
<comment type="caution">
    <text evidence="3">The sequence shown here is derived from an EMBL/GenBank/DDBJ whole genome shotgun (WGS) entry which is preliminary data.</text>
</comment>
<dbReference type="EMBL" id="LQBM01000001">
    <property type="protein sequence ID" value="KUG60661.1"/>
    <property type="molecule type" value="Genomic_DNA"/>
</dbReference>
<feature type="compositionally biased region" description="Polar residues" evidence="1">
    <location>
        <begin position="630"/>
        <end position="640"/>
    </location>
</feature>
<dbReference type="Pfam" id="PF13625">
    <property type="entry name" value="Helicase_C_3"/>
    <property type="match status" value="1"/>
</dbReference>
<organism evidence="3 5">
    <name type="scientific">Nesterenkonia jeotgali</name>
    <dbReference type="NCBI Taxonomy" id="317018"/>
    <lineage>
        <taxon>Bacteria</taxon>
        <taxon>Bacillati</taxon>
        <taxon>Actinomycetota</taxon>
        <taxon>Actinomycetes</taxon>
        <taxon>Micrococcales</taxon>
        <taxon>Micrococcaceae</taxon>
        <taxon>Nesterenkonia</taxon>
    </lineage>
</organism>
<dbReference type="AlphaFoldDB" id="A0A0W8IL09"/>
<name>A0A0W8IL09_9MICC</name>
<evidence type="ECO:0000313" key="6">
    <source>
        <dbReference type="Proteomes" id="UP000546252"/>
    </source>
</evidence>
<reference evidence="4 6" key="3">
    <citation type="submission" date="2020-08" db="EMBL/GenBank/DDBJ databases">
        <title>Sequencing the genomes of 1000 actinobacteria strains.</title>
        <authorList>
            <person name="Klenk H.-P."/>
        </authorList>
    </citation>
    <scope>NUCLEOTIDE SEQUENCE [LARGE SCALE GENOMIC DNA]</scope>
    <source>
        <strain evidence="4 6">DSM 19081</strain>
    </source>
</reference>
<feature type="domain" description="Helicase XPB/Ssl2 N-terminal" evidence="2">
    <location>
        <begin position="466"/>
        <end position="587"/>
    </location>
</feature>
<protein>
    <recommendedName>
        <fullName evidence="2">Helicase XPB/Ssl2 N-terminal domain-containing protein</fullName>
    </recommendedName>
</protein>
<dbReference type="EMBL" id="JACJIH010000001">
    <property type="protein sequence ID" value="MBA8922481.1"/>
    <property type="molecule type" value="Genomic_DNA"/>
</dbReference>
<reference evidence="5" key="1">
    <citation type="submission" date="2015-12" db="EMBL/GenBank/DDBJ databases">
        <authorList>
            <person name="Nair G.R."/>
            <person name="Kaur G."/>
            <person name="Mayilraj S."/>
        </authorList>
    </citation>
    <scope>NUCLEOTIDE SEQUENCE [LARGE SCALE GENOMIC DNA]</scope>
    <source>
        <strain evidence="5">CD08_7</strain>
    </source>
</reference>
<evidence type="ECO:0000259" key="2">
    <source>
        <dbReference type="Pfam" id="PF13625"/>
    </source>
</evidence>